<dbReference type="InterPro" id="IPR045063">
    <property type="entry name" value="Dynamin_N"/>
</dbReference>
<name>A0ABS6U877_9PSEU</name>
<comment type="caution">
    <text evidence="2">The sequence shown here is derived from an EMBL/GenBank/DDBJ whole genome shotgun (WGS) entry which is preliminary data.</text>
</comment>
<evidence type="ECO:0000259" key="1">
    <source>
        <dbReference type="Pfam" id="PF00350"/>
    </source>
</evidence>
<organism evidence="2 3">
    <name type="scientific">Pseudonocardia oceani</name>
    <dbReference type="NCBI Taxonomy" id="2792013"/>
    <lineage>
        <taxon>Bacteria</taxon>
        <taxon>Bacillati</taxon>
        <taxon>Actinomycetota</taxon>
        <taxon>Actinomycetes</taxon>
        <taxon>Pseudonocardiales</taxon>
        <taxon>Pseudonocardiaceae</taxon>
        <taxon>Pseudonocardia</taxon>
    </lineage>
</organism>
<proteinExistence type="predicted"/>
<keyword evidence="3" id="KW-1185">Reference proteome</keyword>
<evidence type="ECO:0000313" key="3">
    <source>
        <dbReference type="Proteomes" id="UP000694300"/>
    </source>
</evidence>
<dbReference type="EMBL" id="JADQDF010000001">
    <property type="protein sequence ID" value="MBW0128129.1"/>
    <property type="molecule type" value="Genomic_DNA"/>
</dbReference>
<dbReference type="Proteomes" id="UP000694300">
    <property type="component" value="Unassembled WGS sequence"/>
</dbReference>
<sequence length="499" mass="53323">MTVAGRASPRSLTDATRELVLDAVEVYRDDPATAEWLRRQAERLDEPLRLAIAGKVKAGKSTLLNALVGEQLAPVDAGECTKVVTWYRDALRPEVRMVGADGSVTDLAVDRRAGALVIDLGGAAADDVEMIVVDWPSQSLRIATLIDTPGLASLSTEVGRRTVRFLHPDDERPTEADAVVYLMRHLHVADAQFLEAFRGLGVARTASVNSLAVVSRADEIGGGRVDAMVSARAIARRLRSDPTLQGLAQNIVAVAGLVAETGRTLRQTEFAALAVLAAQPREDLERSLLTVDRFTAPDAGPAGGLPVDVRRGLLRRFGVFGLRLSTTLIRQGVGTPAALAADLVQRSGLGELQAALDNQFIERREVLKARSALLAVHQVVQEDPVAGSRTLAAELERLLTGAHEFAELRLLGELRFGSVALPGALAAEGTTLLGDAGARAASRLGLAPDASRPELREAARDALHRWQEHAENPMLDRSVSAACRTVVRTCEGLLADLRD</sequence>
<reference evidence="2 3" key="1">
    <citation type="submission" date="2020-11" db="EMBL/GenBank/DDBJ databases">
        <title>Pseudonocardia abyssalis sp. nov. and Pseudonocardia oceani sp. nov., description and phylogenomic analysis of two novel actinomycetes isolated from the deep Southern Ocean.</title>
        <authorList>
            <person name="Parra J."/>
        </authorList>
    </citation>
    <scope>NUCLEOTIDE SEQUENCE [LARGE SCALE GENOMIC DNA]</scope>
    <source>
        <strain evidence="3">KRD185</strain>
    </source>
</reference>
<feature type="domain" description="Dynamin N-terminal" evidence="1">
    <location>
        <begin position="51"/>
        <end position="154"/>
    </location>
</feature>
<dbReference type="Pfam" id="PF00350">
    <property type="entry name" value="Dynamin_N"/>
    <property type="match status" value="1"/>
</dbReference>
<protein>
    <submittedName>
        <fullName evidence="2">Dynamin family protein</fullName>
    </submittedName>
</protein>
<dbReference type="RefSeq" id="WP_218594634.1">
    <property type="nucleotide sequence ID" value="NZ_JADQDE010000550.1"/>
</dbReference>
<gene>
    <name evidence="2" type="ORF">I4I82_10570</name>
</gene>
<accession>A0ABS6U877</accession>
<evidence type="ECO:0000313" key="2">
    <source>
        <dbReference type="EMBL" id="MBW0128129.1"/>
    </source>
</evidence>